<dbReference type="Pfam" id="PF03929">
    <property type="entry name" value="PepSY_TM"/>
    <property type="match status" value="1"/>
</dbReference>
<dbReference type="EMBL" id="CP092471">
    <property type="protein sequence ID" value="UVI39059.1"/>
    <property type="molecule type" value="Genomic_DNA"/>
</dbReference>
<dbReference type="RefSeq" id="WP_265558241.1">
    <property type="nucleotide sequence ID" value="NZ_CP092471.1"/>
</dbReference>
<feature type="transmembrane region" description="Helical" evidence="1">
    <location>
        <begin position="192"/>
        <end position="214"/>
    </location>
</feature>
<proteinExistence type="predicted"/>
<protein>
    <submittedName>
        <fullName evidence="2">PepSY domain-containing protein</fullName>
    </submittedName>
</protein>
<keyword evidence="3" id="KW-1185">Reference proteome</keyword>
<dbReference type="PANTHER" id="PTHR34219:SF3">
    <property type="entry name" value="BLL7967 PROTEIN"/>
    <property type="match status" value="1"/>
</dbReference>
<feature type="transmembrane region" description="Helical" evidence="1">
    <location>
        <begin position="368"/>
        <end position="390"/>
    </location>
</feature>
<name>A0ABY5SXV9_9SPHN</name>
<dbReference type="PANTHER" id="PTHR34219">
    <property type="entry name" value="IRON-REGULATED INNER MEMBRANE PROTEIN-RELATED"/>
    <property type="match status" value="1"/>
</dbReference>
<keyword evidence="1" id="KW-1133">Transmembrane helix</keyword>
<feature type="transmembrane region" description="Helical" evidence="1">
    <location>
        <begin position="402"/>
        <end position="420"/>
    </location>
</feature>
<keyword evidence="1" id="KW-0812">Transmembrane</keyword>
<feature type="transmembrane region" description="Helical" evidence="1">
    <location>
        <begin position="335"/>
        <end position="356"/>
    </location>
</feature>
<gene>
    <name evidence="2" type="ORF">L1F33_12605</name>
</gene>
<evidence type="ECO:0000256" key="1">
    <source>
        <dbReference type="SAM" id="Phobius"/>
    </source>
</evidence>
<keyword evidence="1" id="KW-0472">Membrane</keyword>
<feature type="transmembrane region" description="Helical" evidence="1">
    <location>
        <begin position="134"/>
        <end position="158"/>
    </location>
</feature>
<reference evidence="2" key="1">
    <citation type="submission" date="2022-02" db="EMBL/GenBank/DDBJ databases">
        <title>Qipengyuania spongiae sp. nov., isolated from marine sponge.</title>
        <authorList>
            <person name="Li Z."/>
            <person name="Zhang M."/>
        </authorList>
    </citation>
    <scope>NUCLEOTIDE SEQUENCE</scope>
    <source>
        <strain evidence="2">PHS-Z21</strain>
    </source>
</reference>
<feature type="transmembrane region" description="Helical" evidence="1">
    <location>
        <begin position="12"/>
        <end position="37"/>
    </location>
</feature>
<dbReference type="Proteomes" id="UP001065265">
    <property type="component" value="Chromosome"/>
</dbReference>
<dbReference type="InterPro" id="IPR005625">
    <property type="entry name" value="PepSY-ass_TM"/>
</dbReference>
<accession>A0ABY5SXV9</accession>
<evidence type="ECO:0000313" key="2">
    <source>
        <dbReference type="EMBL" id="UVI39059.1"/>
    </source>
</evidence>
<sequence>MASTPAKSALSAHSAIGLVVGALLYIVCVTGTLSVFYPELQRLEQWNAPEMESISPDAVQRGVEEVLTRERGEGLPPTTHLYAHLPTDDLPRATLTTDTQAFHLDRSGSIAIPEEIAWSDFLVALHYKLSLPSFWGLTLVGALGAMMLALCFTGVIALPRIFRDAFRLNARAIKSTALADWHNRLSTWTLPFSLAIAFTGAAIGLGSVGAFSMAEAAYDGDLEAVYAPVFGAETKGHSETQRAPDVAAALRHVRTNYPDVAPTYAIVHDAFQPGQHVQIAAGHPRRLIFGEYYNFDADGRFIGTAGLADGALGQQAAASTYNLHFGNFGGLPVKLVYFVLGLAVSAVSATGIYIWFAKRRRKGHDEPVLKAAWNAVVWGCPAVLLATFLVRVTLGNAMPFPALFWIGLAIVVTGASVKAAGRFGGNRQGVAEPDYAA</sequence>
<organism evidence="2 3">
    <name type="scientific">Qipengyuania spongiae</name>
    <dbReference type="NCBI Taxonomy" id="2909673"/>
    <lineage>
        <taxon>Bacteria</taxon>
        <taxon>Pseudomonadati</taxon>
        <taxon>Pseudomonadota</taxon>
        <taxon>Alphaproteobacteria</taxon>
        <taxon>Sphingomonadales</taxon>
        <taxon>Erythrobacteraceae</taxon>
        <taxon>Qipengyuania</taxon>
    </lineage>
</organism>
<evidence type="ECO:0000313" key="3">
    <source>
        <dbReference type="Proteomes" id="UP001065265"/>
    </source>
</evidence>